<dbReference type="Pfam" id="PF01351">
    <property type="entry name" value="RNase_HII"/>
    <property type="match status" value="1"/>
</dbReference>
<dbReference type="PROSITE" id="PS51975">
    <property type="entry name" value="RNASE_H_2"/>
    <property type="match status" value="1"/>
</dbReference>
<comment type="subcellular location">
    <subcellularLocation>
        <location evidence="4">Cytoplasm</location>
    </subcellularLocation>
</comment>
<evidence type="ECO:0000256" key="9">
    <source>
        <dbReference type="ARBA" id="ARBA00022801"/>
    </source>
</evidence>
<evidence type="ECO:0000256" key="10">
    <source>
        <dbReference type="PROSITE-ProRule" id="PRU01319"/>
    </source>
</evidence>
<evidence type="ECO:0000256" key="5">
    <source>
        <dbReference type="ARBA" id="ARBA00022490"/>
    </source>
</evidence>
<feature type="binding site" evidence="10">
    <location>
        <position position="13"/>
    </location>
    <ligand>
        <name>a divalent metal cation</name>
        <dbReference type="ChEBI" id="CHEBI:60240"/>
    </ligand>
</feature>
<dbReference type="NCBIfam" id="TIGR00729">
    <property type="entry name" value="ribonuclease HII"/>
    <property type="match status" value="1"/>
</dbReference>
<comment type="cofactor">
    <cofactor evidence="10">
        <name>Mn(2+)</name>
        <dbReference type="ChEBI" id="CHEBI:29035"/>
    </cofactor>
    <cofactor evidence="10">
        <name>Mg(2+)</name>
        <dbReference type="ChEBI" id="CHEBI:18420"/>
    </cofactor>
    <text evidence="10">Manganese or magnesium. Binds 1 divalent metal ion per monomer in the absence of substrate. May bind a second metal ion after substrate binding.</text>
</comment>
<feature type="binding site" evidence="10">
    <location>
        <position position="14"/>
    </location>
    <ligand>
        <name>a divalent metal cation</name>
        <dbReference type="ChEBI" id="CHEBI:60240"/>
    </ligand>
</feature>
<dbReference type="GO" id="GO:0005737">
    <property type="term" value="C:cytoplasm"/>
    <property type="evidence" value="ECO:0007669"/>
    <property type="project" value="UniProtKB-SubCell"/>
</dbReference>
<keyword evidence="7 10" id="KW-0479">Metal-binding</keyword>
<evidence type="ECO:0000259" key="12">
    <source>
        <dbReference type="PROSITE" id="PS51975"/>
    </source>
</evidence>
<evidence type="ECO:0000256" key="2">
    <source>
        <dbReference type="ARBA" id="ARBA00001946"/>
    </source>
</evidence>
<name>A0A2R7Y5K1_9CREN</name>
<dbReference type="Proteomes" id="UP000244093">
    <property type="component" value="Unassembled WGS sequence"/>
</dbReference>
<keyword evidence="8 10" id="KW-0255">Endonuclease</keyword>
<evidence type="ECO:0000256" key="8">
    <source>
        <dbReference type="ARBA" id="ARBA00022759"/>
    </source>
</evidence>
<evidence type="ECO:0000256" key="3">
    <source>
        <dbReference type="ARBA" id="ARBA00004065"/>
    </source>
</evidence>
<protein>
    <recommendedName>
        <fullName evidence="11">Ribonuclease</fullName>
        <ecNumber evidence="11">3.1.26.4</ecNumber>
    </recommendedName>
</protein>
<sequence length="228" mass="26009">MILKEVNYLLGIDEAGRGPVIGDMFLVCVALTEQNEGRLKDIGVKDSKKLTPSARARLFPKIIEVVDAVVVKRYPPHVIDAHNLNDLFVEGVNELVRESFKLGLKVRRIYIDALSSRKHKTNLLSKLPEGVEVIYEFKADVKYPIVSAASIIAKYLRDQHIRYLHSIYGDFGSGYPSDPKTVEWLKNVAQTKFLDSRAEIVRKSWLTIRRLVRKDGSESSNLLKWFKK</sequence>
<accession>A0A2R7Y5K1</accession>
<dbReference type="PANTHER" id="PTHR10954:SF23">
    <property type="entry name" value="RIBONUCLEASE"/>
    <property type="match status" value="1"/>
</dbReference>
<dbReference type="EMBL" id="NBVN01000004">
    <property type="protein sequence ID" value="PUA32132.1"/>
    <property type="molecule type" value="Genomic_DNA"/>
</dbReference>
<dbReference type="InterPro" id="IPR036397">
    <property type="entry name" value="RNaseH_sf"/>
</dbReference>
<feature type="binding site" evidence="10">
    <location>
        <position position="112"/>
    </location>
    <ligand>
        <name>a divalent metal cation</name>
        <dbReference type="ChEBI" id="CHEBI:60240"/>
    </ligand>
</feature>
<dbReference type="PANTHER" id="PTHR10954">
    <property type="entry name" value="RIBONUCLEASE H2 SUBUNIT A"/>
    <property type="match status" value="1"/>
</dbReference>
<dbReference type="SUPFAM" id="SSF53098">
    <property type="entry name" value="Ribonuclease H-like"/>
    <property type="match status" value="1"/>
</dbReference>
<dbReference type="InterPro" id="IPR001352">
    <property type="entry name" value="RNase_HII/HIII"/>
</dbReference>
<dbReference type="GO" id="GO:0004523">
    <property type="term" value="F:RNA-DNA hybrid ribonuclease activity"/>
    <property type="evidence" value="ECO:0007669"/>
    <property type="project" value="UniProtKB-UniRule"/>
</dbReference>
<gene>
    <name evidence="13" type="ORF">B7O98_05515</name>
</gene>
<comment type="caution">
    <text evidence="13">The sequence shown here is derived from an EMBL/GenBank/DDBJ whole genome shotgun (WGS) entry which is preliminary data.</text>
</comment>
<evidence type="ECO:0000256" key="11">
    <source>
        <dbReference type="RuleBase" id="RU003515"/>
    </source>
</evidence>
<comment type="catalytic activity">
    <reaction evidence="1 10 11">
        <text>Endonucleolytic cleavage to 5'-phosphomonoester.</text>
        <dbReference type="EC" id="3.1.26.4"/>
    </reaction>
</comment>
<evidence type="ECO:0000256" key="7">
    <source>
        <dbReference type="ARBA" id="ARBA00022723"/>
    </source>
</evidence>
<dbReference type="GO" id="GO:0032299">
    <property type="term" value="C:ribonuclease H2 complex"/>
    <property type="evidence" value="ECO:0007669"/>
    <property type="project" value="TreeGrafter"/>
</dbReference>
<comment type="function">
    <text evidence="3 11">Endonuclease that specifically degrades the RNA of RNA-DNA hybrids.</text>
</comment>
<dbReference type="EC" id="3.1.26.4" evidence="11"/>
<keyword evidence="9 10" id="KW-0378">Hydrolase</keyword>
<evidence type="ECO:0000256" key="1">
    <source>
        <dbReference type="ARBA" id="ARBA00000077"/>
    </source>
</evidence>
<evidence type="ECO:0000313" key="13">
    <source>
        <dbReference type="EMBL" id="PUA32132.1"/>
    </source>
</evidence>
<comment type="cofactor">
    <cofactor evidence="2">
        <name>Mg(2+)</name>
        <dbReference type="ChEBI" id="CHEBI:18420"/>
    </cofactor>
</comment>
<dbReference type="InterPro" id="IPR004649">
    <property type="entry name" value="RNase_H2_suA"/>
</dbReference>
<feature type="domain" description="RNase H type-2" evidence="12">
    <location>
        <begin position="7"/>
        <end position="217"/>
    </location>
</feature>
<proteinExistence type="inferred from homology"/>
<evidence type="ECO:0000313" key="14">
    <source>
        <dbReference type="Proteomes" id="UP000244093"/>
    </source>
</evidence>
<dbReference type="Gene3D" id="3.30.420.10">
    <property type="entry name" value="Ribonuclease H-like superfamily/Ribonuclease H"/>
    <property type="match status" value="1"/>
</dbReference>
<organism evidence="13 14">
    <name type="scientific">Zestosphaera tikiterensis</name>
    <dbReference type="NCBI Taxonomy" id="1973259"/>
    <lineage>
        <taxon>Archaea</taxon>
        <taxon>Thermoproteota</taxon>
        <taxon>Thermoprotei</taxon>
        <taxon>Desulfurococcales</taxon>
        <taxon>Desulfurococcaceae</taxon>
        <taxon>Zestosphaera</taxon>
    </lineage>
</organism>
<dbReference type="AlphaFoldDB" id="A0A2R7Y5K1"/>
<keyword evidence="5" id="KW-0963">Cytoplasm</keyword>
<dbReference type="Gene3D" id="1.10.10.460">
    <property type="entry name" value="Ribonuclease hii. Domain 2"/>
    <property type="match status" value="1"/>
</dbReference>
<evidence type="ECO:0000256" key="4">
    <source>
        <dbReference type="ARBA" id="ARBA00004496"/>
    </source>
</evidence>
<dbReference type="InterPro" id="IPR012337">
    <property type="entry name" value="RNaseH-like_sf"/>
</dbReference>
<dbReference type="InterPro" id="IPR023160">
    <property type="entry name" value="RNase_HII_hlx-loop-hlx_cap_dom"/>
</dbReference>
<dbReference type="GO" id="GO:0006298">
    <property type="term" value="P:mismatch repair"/>
    <property type="evidence" value="ECO:0007669"/>
    <property type="project" value="TreeGrafter"/>
</dbReference>
<dbReference type="GO" id="GO:0003723">
    <property type="term" value="F:RNA binding"/>
    <property type="evidence" value="ECO:0007669"/>
    <property type="project" value="UniProtKB-UniRule"/>
</dbReference>
<reference evidence="13 14" key="1">
    <citation type="journal article" date="2018" name="Syst. Appl. Microbiol.">
        <title>A new symbiotic nanoarchaeote (Candidatus Nanoclepta minutus) and its host (Zestosphaera tikiterensis gen. nov., sp. nov.) from a New Zealand hot spring.</title>
        <authorList>
            <person name="St John E."/>
            <person name="Liu Y."/>
            <person name="Podar M."/>
            <person name="Stott M.B."/>
            <person name="Meneghin J."/>
            <person name="Chen Z."/>
            <person name="Lagutin K."/>
            <person name="Mitchell K."/>
            <person name="Reysenbach A.L."/>
        </authorList>
    </citation>
    <scope>NUCLEOTIDE SEQUENCE [LARGE SCALE GENOMIC DNA]</scope>
    <source>
        <strain evidence="13">NZ3</strain>
    </source>
</reference>
<keyword evidence="6 10" id="KW-0540">Nuclease</keyword>
<dbReference type="GO" id="GO:0043137">
    <property type="term" value="P:DNA replication, removal of RNA primer"/>
    <property type="evidence" value="ECO:0007669"/>
    <property type="project" value="TreeGrafter"/>
</dbReference>
<comment type="similarity">
    <text evidence="11">Belongs to the RNase HII family.</text>
</comment>
<dbReference type="GO" id="GO:0046872">
    <property type="term" value="F:metal ion binding"/>
    <property type="evidence" value="ECO:0007669"/>
    <property type="project" value="UniProtKB-KW"/>
</dbReference>
<evidence type="ECO:0000256" key="6">
    <source>
        <dbReference type="ARBA" id="ARBA00022722"/>
    </source>
</evidence>
<dbReference type="CDD" id="cd07180">
    <property type="entry name" value="RNase_HII_archaea_like"/>
    <property type="match status" value="1"/>
</dbReference>
<dbReference type="InterPro" id="IPR024567">
    <property type="entry name" value="RNase_HII/HIII_dom"/>
</dbReference>